<dbReference type="OrthoDB" id="9808652at2"/>
<protein>
    <recommendedName>
        <fullName evidence="9">Putative K(+)-stimulated pyrophosphate-energized sodium pump</fullName>
        <ecNumber evidence="9">7.2.3.1</ecNumber>
    </recommendedName>
    <alternativeName>
        <fullName evidence="9">Membrane-bound sodium-translocating pyrophosphatase</fullName>
    </alternativeName>
    <alternativeName>
        <fullName evidence="9">Pyrophosphate-energized inorganic pyrophosphatase</fullName>
        <shortName evidence="9">Na(+)-PPase</shortName>
    </alternativeName>
</protein>
<evidence type="ECO:0000313" key="10">
    <source>
        <dbReference type="EMBL" id="RKH36752.1"/>
    </source>
</evidence>
<evidence type="ECO:0000256" key="1">
    <source>
        <dbReference type="ARBA" id="ARBA00004127"/>
    </source>
</evidence>
<feature type="transmembrane region" description="Helical" evidence="9">
    <location>
        <begin position="672"/>
        <end position="692"/>
    </location>
</feature>
<evidence type="ECO:0000256" key="2">
    <source>
        <dbReference type="ARBA" id="ARBA00022448"/>
    </source>
</evidence>
<keyword evidence="9" id="KW-0630">Potassium</keyword>
<feature type="transmembrane region" description="Helical" evidence="9">
    <location>
        <begin position="161"/>
        <end position="179"/>
    </location>
</feature>
<comment type="caution">
    <text evidence="9">Lacks conserved residue(s) required for the propagation of feature annotation.</text>
</comment>
<dbReference type="GO" id="GO:0009678">
    <property type="term" value="F:diphosphate hydrolysis-driven proton transmembrane transporter activity"/>
    <property type="evidence" value="ECO:0007669"/>
    <property type="project" value="UniProtKB-UniRule"/>
</dbReference>
<keyword evidence="2 9" id="KW-0813">Transport</keyword>
<comment type="caution">
    <text evidence="10">The sequence shown here is derived from an EMBL/GenBank/DDBJ whole genome shotgun (WGS) entry which is preliminary data.</text>
</comment>
<reference evidence="11" key="1">
    <citation type="submission" date="2018-09" db="EMBL/GenBank/DDBJ databases">
        <authorList>
            <person name="Livingstone P.G."/>
            <person name="Whitworth D.E."/>
        </authorList>
    </citation>
    <scope>NUCLEOTIDE SEQUENCE [LARGE SCALE GENOMIC DNA]</scope>
    <source>
        <strain evidence="11">CA040B</strain>
    </source>
</reference>
<comment type="cofactor">
    <cofactor evidence="9">
        <name>Mg(2+)</name>
        <dbReference type="ChEBI" id="CHEBI:18420"/>
    </cofactor>
</comment>
<feature type="transmembrane region" description="Helical" evidence="9">
    <location>
        <begin position="12"/>
        <end position="31"/>
    </location>
</feature>
<dbReference type="NCBIfam" id="TIGR01104">
    <property type="entry name" value="V_PPase"/>
    <property type="match status" value="1"/>
</dbReference>
<evidence type="ECO:0000256" key="3">
    <source>
        <dbReference type="ARBA" id="ARBA00022692"/>
    </source>
</evidence>
<keyword evidence="10" id="KW-0378">Hydrolase</keyword>
<feature type="transmembrane region" description="Helical" evidence="9">
    <location>
        <begin position="378"/>
        <end position="403"/>
    </location>
</feature>
<keyword evidence="9" id="KW-0739">Sodium transport</keyword>
<dbReference type="NCBIfam" id="NF001961">
    <property type="entry name" value="PRK00733.3-6"/>
    <property type="match status" value="1"/>
</dbReference>
<keyword evidence="4 9" id="KW-0460">Magnesium</keyword>
<sequence>MELSSLESNFWAVAPGVIGAVGLLFSAFFYFRVKALPEGDATMNRIAGYIREGAMAFLVREYKVLAVYCAVIAVIIGLTLGGLASGSFVLGAFLSLLAGYIGMKAATYANVRTAQAARTGSKPNALLVALDGGAVMGLAVAGLGLVGMGGVYYAFQGHSQLAPILHSFAVGASSIALFARVGGGIYTKAADVGSDIAGKVIENIPEDDPRNPGVIADNVGDNVGDVAGMGADIYESMVAALVAAMAIALTANATELSRLVVDPAATTASAKVAGVVLPLVLSAVGLVVSLLSIFIARAFKHLNPAQVLRSALILPPVILVGLSFVMMQVFGLSQNITVALAAGAFGGAIIGLVTDYYTSSTPVQRIAEASITGAGTNLIRGLAVGMESVGISMATIALVAYIADRALGLYGIAMAAVGMLGGTAVVMTVDAYGPISDNAGGISEMSGLGPEVRAITDELDAVGNTTAAIGKGFAIGSATLTVIALFSAFNLEVNHTRIAAGLPEMSLLLTNPNVIVGMLLGSILPFLVGASTMLAVGRAAGAIVEEIGRQFREIPGLMELKADPDPKKIVDIATKSALREMIFPGLIAIVAPPLVGWVLGPSALAGLLAGALMVGATMALYMANAGGAWDNAKKYIEKGKLPGHAKGSQVHKAAVVGDMVGDPFKDTSGPGVAILIKVMSVVSLLVASLIALR</sequence>
<keyword evidence="6 9" id="KW-1133">Transmembrane helix</keyword>
<comment type="activity regulation">
    <text evidence="9">Requires K(+) for maximal activity.</text>
</comment>
<dbReference type="HAMAP" id="MF_01129">
    <property type="entry name" value="PPase_energized_pump"/>
    <property type="match status" value="1"/>
</dbReference>
<evidence type="ECO:0000256" key="8">
    <source>
        <dbReference type="ARBA" id="ARBA00023136"/>
    </source>
</evidence>
<feature type="transmembrane region" description="Helical" evidence="9">
    <location>
        <begin position="311"/>
        <end position="330"/>
    </location>
</feature>
<feature type="transmembrane region" description="Helical" evidence="9">
    <location>
        <begin position="132"/>
        <end position="155"/>
    </location>
</feature>
<keyword evidence="7 9" id="KW-0406">Ion transport</keyword>
<name>A0A3A8N9R7_9BACT</name>
<dbReference type="EC" id="7.2.3.1" evidence="9"/>
<dbReference type="Pfam" id="PF03030">
    <property type="entry name" value="H_PPase"/>
    <property type="match status" value="1"/>
</dbReference>
<feature type="transmembrane region" description="Helical" evidence="9">
    <location>
        <begin position="605"/>
        <end position="624"/>
    </location>
</feature>
<dbReference type="PIRSF" id="PIRSF001265">
    <property type="entry name" value="H+-PPase"/>
    <property type="match status" value="1"/>
</dbReference>
<comment type="catalytic activity">
    <reaction evidence="9">
        <text>Na(+)(in) + diphosphate + H2O = Na(+)(out) + 2 phosphate + H(+)</text>
        <dbReference type="Rhea" id="RHEA:57884"/>
        <dbReference type="ChEBI" id="CHEBI:15377"/>
        <dbReference type="ChEBI" id="CHEBI:15378"/>
        <dbReference type="ChEBI" id="CHEBI:29101"/>
        <dbReference type="ChEBI" id="CHEBI:33019"/>
        <dbReference type="ChEBI" id="CHEBI:43474"/>
        <dbReference type="EC" id="7.2.3.1"/>
    </reaction>
</comment>
<dbReference type="GO" id="GO:0004427">
    <property type="term" value="F:inorganic diphosphate phosphatase activity"/>
    <property type="evidence" value="ECO:0007669"/>
    <property type="project" value="UniProtKB-UniRule"/>
</dbReference>
<keyword evidence="5 9" id="KW-1278">Translocase</keyword>
<dbReference type="Proteomes" id="UP000273405">
    <property type="component" value="Unassembled WGS sequence"/>
</dbReference>
<dbReference type="GO" id="GO:0012505">
    <property type="term" value="C:endomembrane system"/>
    <property type="evidence" value="ECO:0007669"/>
    <property type="project" value="UniProtKB-SubCell"/>
</dbReference>
<dbReference type="GO" id="GO:0006814">
    <property type="term" value="P:sodium ion transport"/>
    <property type="evidence" value="ECO:0007669"/>
    <property type="project" value="UniProtKB-UniRule"/>
</dbReference>
<evidence type="ECO:0000256" key="6">
    <source>
        <dbReference type="ARBA" id="ARBA00022989"/>
    </source>
</evidence>
<dbReference type="AlphaFoldDB" id="A0A3A8N9R7"/>
<feature type="transmembrane region" description="Helical" evidence="9">
    <location>
        <begin position="581"/>
        <end position="599"/>
    </location>
</feature>
<keyword evidence="11" id="KW-1185">Reference proteome</keyword>
<comment type="subunit">
    <text evidence="9">Homodimer.</text>
</comment>
<feature type="site" description="Determinant of potassium dependence" evidence="9">
    <location>
        <position position="467"/>
    </location>
</feature>
<evidence type="ECO:0000256" key="4">
    <source>
        <dbReference type="ARBA" id="ARBA00022842"/>
    </source>
</evidence>
<proteinExistence type="inferred from homology"/>
<evidence type="ECO:0000313" key="11">
    <source>
        <dbReference type="Proteomes" id="UP000273405"/>
    </source>
</evidence>
<evidence type="ECO:0000256" key="9">
    <source>
        <dbReference type="HAMAP-Rule" id="MF_01129"/>
    </source>
</evidence>
<evidence type="ECO:0000256" key="7">
    <source>
        <dbReference type="ARBA" id="ARBA00023065"/>
    </source>
</evidence>
<keyword evidence="8 9" id="KW-0472">Membrane</keyword>
<organism evidence="10 11">
    <name type="scientific">Corallococcus sicarius</name>
    <dbReference type="NCBI Taxonomy" id="2316726"/>
    <lineage>
        <taxon>Bacteria</taxon>
        <taxon>Pseudomonadati</taxon>
        <taxon>Myxococcota</taxon>
        <taxon>Myxococcia</taxon>
        <taxon>Myxococcales</taxon>
        <taxon>Cystobacterineae</taxon>
        <taxon>Myxococcaceae</taxon>
        <taxon>Corallococcus</taxon>
    </lineage>
</organism>
<feature type="transmembrane region" description="Helical" evidence="9">
    <location>
        <begin position="409"/>
        <end position="429"/>
    </location>
</feature>
<feature type="transmembrane region" description="Helical" evidence="9">
    <location>
        <begin position="65"/>
        <end position="84"/>
    </location>
</feature>
<accession>A0A3A8N9R7</accession>
<gene>
    <name evidence="9" type="primary">hppA</name>
    <name evidence="10" type="ORF">D7X12_32075</name>
</gene>
<comment type="function">
    <text evidence="9">Sodium pump that utilizes the energy of pyrophosphate hydrolysis as the driving force for Na(+) movement across the membrane.</text>
</comment>
<dbReference type="RefSeq" id="WP_120629043.1">
    <property type="nucleotide sequence ID" value="NZ_RAWG01000284.1"/>
</dbReference>
<feature type="transmembrane region" description="Helical" evidence="9">
    <location>
        <begin position="473"/>
        <end position="493"/>
    </location>
</feature>
<feature type="transmembrane region" description="Helical" evidence="9">
    <location>
        <begin position="274"/>
        <end position="299"/>
    </location>
</feature>
<feature type="transmembrane region" description="Helical" evidence="9">
    <location>
        <begin position="513"/>
        <end position="536"/>
    </location>
</feature>
<comment type="subcellular location">
    <subcellularLocation>
        <location evidence="9">Cell membrane</location>
        <topology evidence="9">Multi-pass membrane protein</topology>
    </subcellularLocation>
    <subcellularLocation>
        <location evidence="1">Endomembrane system</location>
        <topology evidence="1">Multi-pass membrane protein</topology>
    </subcellularLocation>
</comment>
<keyword evidence="9" id="KW-1003">Cell membrane</keyword>
<keyword evidence="9" id="KW-0915">Sodium</keyword>
<evidence type="ECO:0000256" key="5">
    <source>
        <dbReference type="ARBA" id="ARBA00022967"/>
    </source>
</evidence>
<dbReference type="PANTHER" id="PTHR31998">
    <property type="entry name" value="K(+)-INSENSITIVE PYROPHOSPHATE-ENERGIZED PROTON PUMP"/>
    <property type="match status" value="1"/>
</dbReference>
<dbReference type="EMBL" id="RAWG01000284">
    <property type="protein sequence ID" value="RKH36752.1"/>
    <property type="molecule type" value="Genomic_DNA"/>
</dbReference>
<dbReference type="GO" id="GO:0005886">
    <property type="term" value="C:plasma membrane"/>
    <property type="evidence" value="ECO:0007669"/>
    <property type="project" value="UniProtKB-SubCell"/>
</dbReference>
<comment type="similarity">
    <text evidence="9">Belongs to the H(+)-translocating pyrophosphatase (TC 3.A.10) family. K(+)-stimulated subfamily.</text>
</comment>
<dbReference type="GO" id="GO:0030955">
    <property type="term" value="F:potassium ion binding"/>
    <property type="evidence" value="ECO:0007669"/>
    <property type="project" value="UniProtKB-UniRule"/>
</dbReference>
<dbReference type="InterPro" id="IPR004131">
    <property type="entry name" value="PPase-energised_H-pump"/>
</dbReference>
<feature type="transmembrane region" description="Helical" evidence="9">
    <location>
        <begin position="336"/>
        <end position="357"/>
    </location>
</feature>
<dbReference type="NCBIfam" id="NF001960">
    <property type="entry name" value="PRK00733.3-5"/>
    <property type="match status" value="1"/>
</dbReference>
<feature type="transmembrane region" description="Helical" evidence="9">
    <location>
        <begin position="90"/>
        <end position="111"/>
    </location>
</feature>
<dbReference type="GO" id="GO:0000287">
    <property type="term" value="F:magnesium ion binding"/>
    <property type="evidence" value="ECO:0007669"/>
    <property type="project" value="UniProtKB-UniRule"/>
</dbReference>
<keyword evidence="3 9" id="KW-0812">Transmembrane</keyword>